<keyword evidence="2 8" id="KW-0813">Transport</keyword>
<feature type="transmembrane region" description="Helical" evidence="9">
    <location>
        <begin position="20"/>
        <end position="42"/>
    </location>
</feature>
<keyword evidence="12" id="KW-1185">Reference proteome</keyword>
<dbReference type="Pfam" id="PF01618">
    <property type="entry name" value="MotA_ExbB"/>
    <property type="match status" value="1"/>
</dbReference>
<keyword evidence="6 9" id="KW-1133">Transmembrane helix</keyword>
<organism evidence="11 12">
    <name type="scientific">Estrella lausannensis</name>
    <dbReference type="NCBI Taxonomy" id="483423"/>
    <lineage>
        <taxon>Bacteria</taxon>
        <taxon>Pseudomonadati</taxon>
        <taxon>Chlamydiota</taxon>
        <taxon>Chlamydiia</taxon>
        <taxon>Parachlamydiales</taxon>
        <taxon>Candidatus Criblamydiaceae</taxon>
        <taxon>Estrella</taxon>
    </lineage>
</organism>
<evidence type="ECO:0000256" key="8">
    <source>
        <dbReference type="RuleBase" id="RU004057"/>
    </source>
</evidence>
<protein>
    <submittedName>
        <fullName evidence="11">Putative biopolymer transport protein ExbB</fullName>
    </submittedName>
</protein>
<feature type="transmembrane region" description="Helical" evidence="9">
    <location>
        <begin position="122"/>
        <end position="143"/>
    </location>
</feature>
<feature type="domain" description="MotA/TolQ/ExbB proton channel" evidence="10">
    <location>
        <begin position="80"/>
        <end position="175"/>
    </location>
</feature>
<evidence type="ECO:0000256" key="5">
    <source>
        <dbReference type="ARBA" id="ARBA00022927"/>
    </source>
</evidence>
<evidence type="ECO:0000256" key="1">
    <source>
        <dbReference type="ARBA" id="ARBA00004651"/>
    </source>
</evidence>
<comment type="subcellular location">
    <subcellularLocation>
        <location evidence="1">Cell membrane</location>
        <topology evidence="1">Multi-pass membrane protein</topology>
    </subcellularLocation>
    <subcellularLocation>
        <location evidence="8">Membrane</location>
        <topology evidence="8">Multi-pass membrane protein</topology>
    </subcellularLocation>
</comment>
<evidence type="ECO:0000256" key="2">
    <source>
        <dbReference type="ARBA" id="ARBA00022448"/>
    </source>
</evidence>
<evidence type="ECO:0000313" key="11">
    <source>
        <dbReference type="EMBL" id="CRX37644.1"/>
    </source>
</evidence>
<evidence type="ECO:0000256" key="3">
    <source>
        <dbReference type="ARBA" id="ARBA00022475"/>
    </source>
</evidence>
<dbReference type="Proteomes" id="UP000220251">
    <property type="component" value="Unassembled WGS sequence"/>
</dbReference>
<keyword evidence="3" id="KW-1003">Cell membrane</keyword>
<name>A0A0H5DQ43_9BACT</name>
<dbReference type="GO" id="GO:0005886">
    <property type="term" value="C:plasma membrane"/>
    <property type="evidence" value="ECO:0007669"/>
    <property type="project" value="UniProtKB-SubCell"/>
</dbReference>
<accession>A0A0H5DQ43</accession>
<dbReference type="PANTHER" id="PTHR30625:SF15">
    <property type="entry name" value="BIOPOLYMER TRANSPORT PROTEIN EXBB"/>
    <property type="match status" value="1"/>
</dbReference>
<dbReference type="RefSeq" id="WP_239414298.1">
    <property type="nucleotide sequence ID" value="NZ_CWGJ01000005.1"/>
</dbReference>
<gene>
    <name evidence="11" type="primary">exbB</name>
    <name evidence="11" type="ORF">ELAC_0283</name>
</gene>
<evidence type="ECO:0000259" key="10">
    <source>
        <dbReference type="Pfam" id="PF01618"/>
    </source>
</evidence>
<reference evidence="12" key="1">
    <citation type="submission" date="2015-06" db="EMBL/GenBank/DDBJ databases">
        <authorList>
            <person name="Bertelli C."/>
        </authorList>
    </citation>
    <scope>NUCLEOTIDE SEQUENCE [LARGE SCALE GENOMIC DNA]</scope>
    <source>
        <strain evidence="12">CRIB-30</strain>
    </source>
</reference>
<dbReference type="AlphaFoldDB" id="A0A0H5DQ43"/>
<sequence length="180" mass="18934">MENIVIISSFLSQMTASWNLILIIIAALSVASVAVFIERLLYLHKAERDTNLLIIRIRDALSAGSIVEAVQICEETGGAIANIVKAALAKHQKSKEQIETAIEIAGMVEVASLEKNAKILSVVAHIAPMVGLLGTVLGFIQAFSEMRMSGMVDISATKLGEAMEFALITTAAGLAGGGGL</sequence>
<dbReference type="GO" id="GO:0017038">
    <property type="term" value="P:protein import"/>
    <property type="evidence" value="ECO:0007669"/>
    <property type="project" value="TreeGrafter"/>
</dbReference>
<evidence type="ECO:0000256" key="9">
    <source>
        <dbReference type="SAM" id="Phobius"/>
    </source>
</evidence>
<proteinExistence type="inferred from homology"/>
<evidence type="ECO:0000256" key="7">
    <source>
        <dbReference type="ARBA" id="ARBA00023136"/>
    </source>
</evidence>
<dbReference type="InterPro" id="IPR002898">
    <property type="entry name" value="MotA_ExbB_proton_chnl"/>
</dbReference>
<dbReference type="InterPro" id="IPR050790">
    <property type="entry name" value="ExbB/TolQ_transport"/>
</dbReference>
<keyword evidence="5 8" id="KW-0653">Protein transport</keyword>
<keyword evidence="7 9" id="KW-0472">Membrane</keyword>
<comment type="similarity">
    <text evidence="8">Belongs to the exbB/tolQ family.</text>
</comment>
<dbReference type="PANTHER" id="PTHR30625">
    <property type="entry name" value="PROTEIN TOLQ"/>
    <property type="match status" value="1"/>
</dbReference>
<keyword evidence="4 9" id="KW-0812">Transmembrane</keyword>
<evidence type="ECO:0000313" key="12">
    <source>
        <dbReference type="Proteomes" id="UP000220251"/>
    </source>
</evidence>
<dbReference type="EMBL" id="CWGJ01000005">
    <property type="protein sequence ID" value="CRX37644.1"/>
    <property type="molecule type" value="Genomic_DNA"/>
</dbReference>
<evidence type="ECO:0000256" key="4">
    <source>
        <dbReference type="ARBA" id="ARBA00022692"/>
    </source>
</evidence>
<evidence type="ECO:0000256" key="6">
    <source>
        <dbReference type="ARBA" id="ARBA00022989"/>
    </source>
</evidence>